<dbReference type="STRING" id="1454001.AW08_00532"/>
<feature type="region of interest" description="Disordered" evidence="12">
    <location>
        <begin position="1"/>
        <end position="203"/>
    </location>
</feature>
<dbReference type="GO" id="GO:0001522">
    <property type="term" value="P:pseudouridine synthesis"/>
    <property type="evidence" value="ECO:0007669"/>
    <property type="project" value="InterPro"/>
</dbReference>
<dbReference type="InterPro" id="IPR002942">
    <property type="entry name" value="S4_RNA-bd"/>
</dbReference>
<evidence type="ECO:0000256" key="7">
    <source>
        <dbReference type="ARBA" id="ARBA00041697"/>
    </source>
</evidence>
<evidence type="ECO:0000313" key="15">
    <source>
        <dbReference type="Proteomes" id="UP000020218"/>
    </source>
</evidence>
<reference evidence="14" key="1">
    <citation type="submission" date="2014-02" db="EMBL/GenBank/DDBJ databases">
        <title>Expanding our view of genomic diversity in Candidatus Accumulibacter clades.</title>
        <authorList>
            <person name="Skennerton C.T."/>
            <person name="Barr J.J."/>
            <person name="Slater F.R."/>
            <person name="Bond P.L."/>
            <person name="Tyson G.W."/>
        </authorList>
    </citation>
    <scope>NUCLEOTIDE SEQUENCE [LARGE SCALE GENOMIC DNA]</scope>
</reference>
<dbReference type="Gene3D" id="3.30.70.580">
    <property type="entry name" value="Pseudouridine synthase I, catalytic domain, N-terminal subdomain"/>
    <property type="match status" value="1"/>
</dbReference>
<sequence length="484" mass="50975">MSRSTLKLPAKTAADVAAGEASGRPRRPIRGQGAVARHAGRRRSESEAPAAVASQPLPRPEPVTASHRRAPMAQPERPDMARGVAFPGKEKDARGLPPSAGRGAGASPPEGRDARGASGSKPGGGVAAGGRAAGPQPEAPRKQHPPRGVARSTGARACPPSRPAALAAAASGGMAEPGTRLTEPAAELPPSQPAVASVRPGLAKEPPRLSRLVSELTGCSRREADEWIENGWISVDGVVISRLGARVSPKATIEIRDAASKHRSASVSILFHKPTPAGDAPAPTGRETAVGRIRGDNRWVEDDPAQRFVLAHLRGLAPAGALDASAGGMLVFTQEGSVARRLAGGDARVEKEYHVLVEGVLAAGGIERLRHGLVLDGIRLRPADVSWLADNRLRIVLRQSLPRQIPRMCALLGLRVRELRCVRIGSVSLGATCAPTSGSERSADDSRRRRACEPRRLRLPSGPSRRRPFGSTLLQQVVRTWRQP</sequence>
<dbReference type="InterPro" id="IPR020103">
    <property type="entry name" value="PsdUridine_synth_cat_dom_sf"/>
</dbReference>
<dbReference type="PATRIC" id="fig|1454001.3.peg.499"/>
<comment type="catalytic activity">
    <reaction evidence="3">
        <text>uridine(2604) in 23S rRNA = pseudouridine(2604) in 23S rRNA</text>
        <dbReference type="Rhea" id="RHEA:38875"/>
        <dbReference type="Rhea" id="RHEA-COMP:10093"/>
        <dbReference type="Rhea" id="RHEA-COMP:10094"/>
        <dbReference type="ChEBI" id="CHEBI:65314"/>
        <dbReference type="ChEBI" id="CHEBI:65315"/>
        <dbReference type="EC" id="5.4.99.21"/>
    </reaction>
</comment>
<evidence type="ECO:0000256" key="8">
    <source>
        <dbReference type="ARBA" id="ARBA00042843"/>
    </source>
</evidence>
<name>A0A011MHE0_9PROT</name>
<evidence type="ECO:0000313" key="14">
    <source>
        <dbReference type="EMBL" id="EXI69323.1"/>
    </source>
</evidence>
<dbReference type="InterPro" id="IPR042092">
    <property type="entry name" value="PsdUridine_s_RsuA/RluB/E/F_cat"/>
</dbReference>
<evidence type="ECO:0000256" key="11">
    <source>
        <dbReference type="PROSITE-ProRule" id="PRU00182"/>
    </source>
</evidence>
<evidence type="ECO:0000256" key="9">
    <source>
        <dbReference type="ARBA" id="ARBA00042890"/>
    </source>
</evidence>
<dbReference type="SMART" id="SM00363">
    <property type="entry name" value="S4"/>
    <property type="match status" value="1"/>
</dbReference>
<dbReference type="AlphaFoldDB" id="A0A011MHE0"/>
<dbReference type="GO" id="GO:0003723">
    <property type="term" value="F:RNA binding"/>
    <property type="evidence" value="ECO:0007669"/>
    <property type="project" value="UniProtKB-KW"/>
</dbReference>
<dbReference type="Gene3D" id="3.30.70.1560">
    <property type="entry name" value="Alpha-L RNA-binding motif"/>
    <property type="match status" value="1"/>
</dbReference>
<dbReference type="EMBL" id="JFAX01000002">
    <property type="protein sequence ID" value="EXI69323.1"/>
    <property type="molecule type" value="Genomic_DNA"/>
</dbReference>
<proteinExistence type="predicted"/>
<feature type="compositionally biased region" description="Low complexity" evidence="12">
    <location>
        <begin position="154"/>
        <end position="178"/>
    </location>
</feature>
<evidence type="ECO:0000256" key="4">
    <source>
        <dbReference type="ARBA" id="ARBA00038922"/>
    </source>
</evidence>
<feature type="compositionally biased region" description="Gly residues" evidence="12">
    <location>
        <begin position="121"/>
        <end position="132"/>
    </location>
</feature>
<dbReference type="SUPFAM" id="SSF55174">
    <property type="entry name" value="Alpha-L RNA-binding motif"/>
    <property type="match status" value="1"/>
</dbReference>
<dbReference type="Pfam" id="PF01479">
    <property type="entry name" value="S4"/>
    <property type="match status" value="1"/>
</dbReference>
<dbReference type="GO" id="GO:0006396">
    <property type="term" value="P:RNA processing"/>
    <property type="evidence" value="ECO:0007669"/>
    <property type="project" value="UniProtKB-ARBA"/>
</dbReference>
<gene>
    <name evidence="14" type="primary">rluF</name>
    <name evidence="14" type="ORF">AW08_00532</name>
</gene>
<evidence type="ECO:0000259" key="13">
    <source>
        <dbReference type="SMART" id="SM00363"/>
    </source>
</evidence>
<dbReference type="GO" id="GO:0160138">
    <property type="term" value="F:23S rRNA pseudouridine(2604) synthase activity"/>
    <property type="evidence" value="ECO:0007669"/>
    <property type="project" value="UniProtKB-EC"/>
</dbReference>
<dbReference type="SUPFAM" id="SSF55120">
    <property type="entry name" value="Pseudouridine synthase"/>
    <property type="match status" value="1"/>
</dbReference>
<dbReference type="PROSITE" id="PS50889">
    <property type="entry name" value="S4"/>
    <property type="match status" value="1"/>
</dbReference>
<keyword evidence="1 14" id="KW-0413">Isomerase</keyword>
<dbReference type="PANTHER" id="PTHR47683:SF2">
    <property type="entry name" value="RNA-BINDING S4 DOMAIN-CONTAINING PROTEIN"/>
    <property type="match status" value="1"/>
</dbReference>
<accession>A0A011MHE0</accession>
<dbReference type="Proteomes" id="UP000020218">
    <property type="component" value="Unassembled WGS sequence"/>
</dbReference>
<dbReference type="PANTHER" id="PTHR47683">
    <property type="entry name" value="PSEUDOURIDINE SYNTHASE FAMILY PROTEIN-RELATED"/>
    <property type="match status" value="1"/>
</dbReference>
<organism evidence="14 15">
    <name type="scientific">Candidatus Accumulibacter adjunctus</name>
    <dbReference type="NCBI Taxonomy" id="1454001"/>
    <lineage>
        <taxon>Bacteria</taxon>
        <taxon>Pseudomonadati</taxon>
        <taxon>Pseudomonadota</taxon>
        <taxon>Betaproteobacteria</taxon>
        <taxon>Candidatus Accumulibacter</taxon>
    </lineage>
</organism>
<protein>
    <recommendedName>
        <fullName evidence="5">Dual-specificity RNA pseudouridine synthase RluF</fullName>
        <ecNumber evidence="4">5.4.99.21</ecNumber>
    </recommendedName>
    <alternativeName>
        <fullName evidence="7">23S rRNA pseudouridine(2604) synthase</fullName>
    </alternativeName>
    <alternativeName>
        <fullName evidence="9">Ribosomal large subunit pseudouridine synthase F</fullName>
    </alternativeName>
    <alternativeName>
        <fullName evidence="8">rRNA pseudouridylate synthase F</fullName>
    </alternativeName>
    <alternativeName>
        <fullName evidence="10">rRNA-uridine isomerase F</fullName>
    </alternativeName>
    <alternativeName>
        <fullName evidence="6">tRNA(Tyr) pseudouridine(35) synthase</fullName>
    </alternativeName>
</protein>
<evidence type="ECO:0000256" key="1">
    <source>
        <dbReference type="ARBA" id="ARBA00023235"/>
    </source>
</evidence>
<evidence type="ECO:0000256" key="10">
    <source>
        <dbReference type="ARBA" id="ARBA00043147"/>
    </source>
</evidence>
<evidence type="ECO:0000256" key="5">
    <source>
        <dbReference type="ARBA" id="ARBA00039989"/>
    </source>
</evidence>
<dbReference type="EC" id="5.4.99.21" evidence="4"/>
<evidence type="ECO:0000256" key="12">
    <source>
        <dbReference type="SAM" id="MobiDB-lite"/>
    </source>
</evidence>
<feature type="domain" description="RNA-binding S4" evidence="13">
    <location>
        <begin position="207"/>
        <end position="264"/>
    </location>
</feature>
<keyword evidence="15" id="KW-1185">Reference proteome</keyword>
<comment type="catalytic activity">
    <reaction evidence="2">
        <text>uridine(35) in tRNA(Tyr) = pseudouridine(35) in tRNA(Tyr)</text>
        <dbReference type="Rhea" id="RHEA:60556"/>
        <dbReference type="Rhea" id="RHEA-COMP:15607"/>
        <dbReference type="Rhea" id="RHEA-COMP:15608"/>
        <dbReference type="ChEBI" id="CHEBI:65314"/>
        <dbReference type="ChEBI" id="CHEBI:65315"/>
    </reaction>
</comment>
<dbReference type="InterPro" id="IPR050343">
    <property type="entry name" value="RsuA_PseudoU_synthase"/>
</dbReference>
<dbReference type="InterPro" id="IPR036986">
    <property type="entry name" value="S4_RNA-bd_sf"/>
</dbReference>
<keyword evidence="11" id="KW-0694">RNA-binding</keyword>
<evidence type="ECO:0000256" key="3">
    <source>
        <dbReference type="ARBA" id="ARBA00036535"/>
    </source>
</evidence>
<evidence type="ECO:0000256" key="6">
    <source>
        <dbReference type="ARBA" id="ARBA00041420"/>
    </source>
</evidence>
<comment type="caution">
    <text evidence="14">The sequence shown here is derived from an EMBL/GenBank/DDBJ whole genome shotgun (WGS) entry which is preliminary data.</text>
</comment>
<dbReference type="Gene3D" id="3.10.290.10">
    <property type="entry name" value="RNA-binding S4 domain"/>
    <property type="match status" value="1"/>
</dbReference>
<evidence type="ECO:0000256" key="2">
    <source>
        <dbReference type="ARBA" id="ARBA00036390"/>
    </source>
</evidence>
<dbReference type="InterPro" id="IPR020094">
    <property type="entry name" value="TruA/RsuA/RluB/E/F_N"/>
</dbReference>
<dbReference type="CDD" id="cd00165">
    <property type="entry name" value="S4"/>
    <property type="match status" value="1"/>
</dbReference>